<dbReference type="PRINTS" id="PR00102">
    <property type="entry name" value="OTCASE"/>
</dbReference>
<evidence type="ECO:0000256" key="2">
    <source>
        <dbReference type="ARBA" id="ARBA00007805"/>
    </source>
</evidence>
<dbReference type="AlphaFoldDB" id="A0A178YLE1"/>
<evidence type="ECO:0000256" key="5">
    <source>
        <dbReference type="ARBA" id="ARBA00048772"/>
    </source>
</evidence>
<gene>
    <name evidence="9" type="ORF">ATB98_20590</name>
</gene>
<protein>
    <recommendedName>
        <fullName evidence="3">ornithine carbamoyltransferase</fullName>
        <ecNumber evidence="3">2.1.3.3</ecNumber>
    </recommendedName>
</protein>
<comment type="function">
    <text evidence="1">Reversibly catalyzes the transfer of the carbamoyl group from carbamoyl phosphate (CP) to the N(epsilon) atom of ornithine (ORN) to produce L-citrulline.</text>
</comment>
<dbReference type="STRING" id="36856.ATB98_20590"/>
<evidence type="ECO:0000313" key="10">
    <source>
        <dbReference type="Proteomes" id="UP000078507"/>
    </source>
</evidence>
<dbReference type="InterPro" id="IPR002292">
    <property type="entry name" value="Orn/put_carbamltrans"/>
</dbReference>
<proteinExistence type="inferred from homology"/>
<comment type="caution">
    <text evidence="9">The sequence shown here is derived from an EMBL/GenBank/DDBJ whole genome shotgun (WGS) entry which is preliminary data.</text>
</comment>
<dbReference type="EC" id="2.1.3.3" evidence="3"/>
<dbReference type="GO" id="GO:0019240">
    <property type="term" value="P:citrulline biosynthetic process"/>
    <property type="evidence" value="ECO:0007669"/>
    <property type="project" value="TreeGrafter"/>
</dbReference>
<evidence type="ECO:0000256" key="6">
    <source>
        <dbReference type="RuleBase" id="RU003634"/>
    </source>
</evidence>
<comment type="similarity">
    <text evidence="2">Belongs to the aspartate/ornithine carbamoyltransferase superfamily. OTCase family.</text>
</comment>
<accession>A0A178YLE1</accession>
<sequence length="342" mass="36476">MSTSLRGRSVLTLDEFTSREIGFLLQLAAELKADKRSGIEIPRLNGKNIALVSEDDSIGTLLGSEIAAYDQGARVVSLTLPASHPGRCGSIKDTARVLGRIYDAIEYCGHARTLKELAAHAHVPVCNGFTDESLPIQALADLLTMQEVADKALPEVTTAFLGDGRCAIAGSLAIGAAKLGMDFRIVSPPIFWPASSFIDELASEAHKNGGKFTVLEHVGAGVLGADFVYTASWLGEQEAGWAERIRLLAPFGVKANVMDATDNPNCKFMHCLPAFHDSSSKAGARVAKQFGLDCMEVSDAIFESKASVVFDQAENRMHTVKAIFVATIGGPRPVGEIEADDD</sequence>
<dbReference type="SUPFAM" id="SSF53671">
    <property type="entry name" value="Aspartate/ornithine carbamoyltransferase"/>
    <property type="match status" value="1"/>
</dbReference>
<dbReference type="InterPro" id="IPR006132">
    <property type="entry name" value="Asp/Orn_carbamoyltranf_P-bd"/>
</dbReference>
<evidence type="ECO:0000256" key="1">
    <source>
        <dbReference type="ARBA" id="ARBA00003822"/>
    </source>
</evidence>
<dbReference type="GO" id="GO:0004585">
    <property type="term" value="F:ornithine carbamoyltransferase activity"/>
    <property type="evidence" value="ECO:0007669"/>
    <property type="project" value="UniProtKB-EC"/>
</dbReference>
<reference evidence="9 10" key="1">
    <citation type="submission" date="2015-11" db="EMBL/GenBank/DDBJ databases">
        <title>Ensifer anhuiense sp. nov., an effective nitrogen fixation bacterium with Glycine soja.</title>
        <authorList>
            <person name="Yan H."/>
            <person name="Chen W."/>
        </authorList>
    </citation>
    <scope>NUCLEOTIDE SEQUENCE [LARGE SCALE GENOMIC DNA]</scope>
    <source>
        <strain evidence="9 10">LMG 7837</strain>
    </source>
</reference>
<keyword evidence="10" id="KW-1185">Reference proteome</keyword>
<name>A0A178YLE1_SINSA</name>
<evidence type="ECO:0000313" key="9">
    <source>
        <dbReference type="EMBL" id="OAP48227.1"/>
    </source>
</evidence>
<dbReference type="PANTHER" id="PTHR45753:SF2">
    <property type="entry name" value="ORNITHINE CARBAMOYLTRANSFERASE"/>
    <property type="match status" value="1"/>
</dbReference>
<dbReference type="Pfam" id="PF00185">
    <property type="entry name" value="OTCace"/>
    <property type="match status" value="1"/>
</dbReference>
<dbReference type="Pfam" id="PF02729">
    <property type="entry name" value="OTCace_N"/>
    <property type="match status" value="1"/>
</dbReference>
<dbReference type="GO" id="GO:0042450">
    <property type="term" value="P:L-arginine biosynthetic process via ornithine"/>
    <property type="evidence" value="ECO:0007669"/>
    <property type="project" value="TreeGrafter"/>
</dbReference>
<dbReference type="EMBL" id="LNQB01000062">
    <property type="protein sequence ID" value="OAP48227.1"/>
    <property type="molecule type" value="Genomic_DNA"/>
</dbReference>
<organism evidence="9 10">
    <name type="scientific">Sinorhizobium saheli</name>
    <dbReference type="NCBI Taxonomy" id="36856"/>
    <lineage>
        <taxon>Bacteria</taxon>
        <taxon>Pseudomonadati</taxon>
        <taxon>Pseudomonadota</taxon>
        <taxon>Alphaproteobacteria</taxon>
        <taxon>Hyphomicrobiales</taxon>
        <taxon>Rhizobiaceae</taxon>
        <taxon>Sinorhizobium/Ensifer group</taxon>
        <taxon>Sinorhizobium</taxon>
    </lineage>
</organism>
<dbReference type="GO" id="GO:0016597">
    <property type="term" value="F:amino acid binding"/>
    <property type="evidence" value="ECO:0007669"/>
    <property type="project" value="InterPro"/>
</dbReference>
<dbReference type="PRINTS" id="PR00100">
    <property type="entry name" value="AOTCASE"/>
</dbReference>
<feature type="domain" description="Aspartate/ornithine carbamoyltransferase Asp/Orn-binding" evidence="7">
    <location>
        <begin position="156"/>
        <end position="326"/>
    </location>
</feature>
<evidence type="ECO:0000256" key="4">
    <source>
        <dbReference type="ARBA" id="ARBA00022679"/>
    </source>
</evidence>
<dbReference type="InterPro" id="IPR006131">
    <property type="entry name" value="Asp_carbamoyltransf_Asp/Orn-bd"/>
</dbReference>
<dbReference type="RefSeq" id="WP_066870811.1">
    <property type="nucleotide sequence ID" value="NZ_LNQB01000062.1"/>
</dbReference>
<evidence type="ECO:0000256" key="3">
    <source>
        <dbReference type="ARBA" id="ARBA00013007"/>
    </source>
</evidence>
<dbReference type="Gene3D" id="3.40.50.1370">
    <property type="entry name" value="Aspartate/ornithine carbamoyltransferase"/>
    <property type="match status" value="2"/>
</dbReference>
<keyword evidence="4 6" id="KW-0808">Transferase</keyword>
<evidence type="ECO:0000259" key="7">
    <source>
        <dbReference type="Pfam" id="PF00185"/>
    </source>
</evidence>
<evidence type="ECO:0000259" key="8">
    <source>
        <dbReference type="Pfam" id="PF02729"/>
    </source>
</evidence>
<dbReference type="OrthoDB" id="9802587at2"/>
<dbReference type="InterPro" id="IPR006130">
    <property type="entry name" value="Asp/Orn_carbamoylTrfase"/>
</dbReference>
<dbReference type="InterPro" id="IPR036901">
    <property type="entry name" value="Asp/Orn_carbamoylTrfase_sf"/>
</dbReference>
<feature type="domain" description="Aspartate/ornithine carbamoyltransferase carbamoyl-P binding" evidence="8">
    <location>
        <begin position="8"/>
        <end position="147"/>
    </location>
</feature>
<dbReference type="PANTHER" id="PTHR45753">
    <property type="entry name" value="ORNITHINE CARBAMOYLTRANSFERASE, MITOCHONDRIAL"/>
    <property type="match status" value="1"/>
</dbReference>
<comment type="catalytic activity">
    <reaction evidence="5">
        <text>carbamoyl phosphate + L-ornithine = L-citrulline + phosphate + H(+)</text>
        <dbReference type="Rhea" id="RHEA:19513"/>
        <dbReference type="ChEBI" id="CHEBI:15378"/>
        <dbReference type="ChEBI" id="CHEBI:43474"/>
        <dbReference type="ChEBI" id="CHEBI:46911"/>
        <dbReference type="ChEBI" id="CHEBI:57743"/>
        <dbReference type="ChEBI" id="CHEBI:58228"/>
        <dbReference type="EC" id="2.1.3.3"/>
    </reaction>
</comment>
<dbReference type="Proteomes" id="UP000078507">
    <property type="component" value="Unassembled WGS sequence"/>
</dbReference>